<dbReference type="InterPro" id="IPR051310">
    <property type="entry name" value="MCP_chemotaxis"/>
</dbReference>
<dbReference type="Gene3D" id="1.10.287.950">
    <property type="entry name" value="Methyl-accepting chemotaxis protein"/>
    <property type="match status" value="1"/>
</dbReference>
<dbReference type="InterPro" id="IPR004089">
    <property type="entry name" value="MCPsignal_dom"/>
</dbReference>
<dbReference type="InterPro" id="IPR024478">
    <property type="entry name" value="HlyB_4HB_MCP"/>
</dbReference>
<organism evidence="8 9">
    <name type="scientific">Ideonella lacteola</name>
    <dbReference type="NCBI Taxonomy" id="2984193"/>
    <lineage>
        <taxon>Bacteria</taxon>
        <taxon>Pseudomonadati</taxon>
        <taxon>Pseudomonadota</taxon>
        <taxon>Betaproteobacteria</taxon>
        <taxon>Burkholderiales</taxon>
        <taxon>Sphaerotilaceae</taxon>
        <taxon>Ideonella</taxon>
    </lineage>
</organism>
<comment type="similarity">
    <text evidence="2">Belongs to the methyl-accepting chemotaxis (MCP) protein family.</text>
</comment>
<dbReference type="PANTHER" id="PTHR43531">
    <property type="entry name" value="PROTEIN ICFG"/>
    <property type="match status" value="1"/>
</dbReference>
<evidence type="ECO:0000313" key="8">
    <source>
        <dbReference type="EMBL" id="MEK8034478.1"/>
    </source>
</evidence>
<sequence>MFKISMGLKGQLLSLALSGLAAAAAISTIAYVNIQRLADAEADVSEDAIPSLLIIGKINDVASNVREKQLKLTLARSPEQIQTDEADMRRYIEAAGPLFTDYEQRIDSDQERKLEETVRRRFDEFVKHAESTRLAMSSSDASAAESARASAHDADSKLFDELGAAIDELSSFNEEAVKQTHADAVSTASRATWVLIAAALTSAIVLIGVALSVIGRLIRQIGGEPQQAADLAKAVALGDLSTAVTIRPGDADSVMAHLAQMQAGLAGIVHSVRTNADGLANASSEIAQANSDLSRRTEQQASALEETAASMEELGSTVKQNADNARQANQLALGAREVATQGGEVVGQVVDTMRGINESSKKIVDIIGVIDGIAFQTNILALNAAVEAARAGEQGRGFAVVAGEVRTLAQRSADAAREVKTLISTSVERVEAGTALVDRAGSTMAEVVSSIKRVTDIMGEISSASVEQSAGVKQVGEAVTQMDQATQQNAALVEQSAATSEALKVQAEELVQAVAVFKIAHASV</sequence>
<reference evidence="8 9" key="1">
    <citation type="submission" date="2024-04" db="EMBL/GenBank/DDBJ databases">
        <title>Novel species of the genus Ideonella isolated from streams.</title>
        <authorList>
            <person name="Lu H."/>
        </authorList>
    </citation>
    <scope>NUCLEOTIDE SEQUENCE [LARGE SCALE GENOMIC DNA]</scope>
    <source>
        <strain evidence="8 9">DXS29W</strain>
    </source>
</reference>
<evidence type="ECO:0000256" key="5">
    <source>
        <dbReference type="SAM" id="Phobius"/>
    </source>
</evidence>
<feature type="signal peptide" evidence="6">
    <location>
        <begin position="1"/>
        <end position="23"/>
    </location>
</feature>
<keyword evidence="9" id="KW-1185">Reference proteome</keyword>
<evidence type="ECO:0000313" key="9">
    <source>
        <dbReference type="Proteomes" id="UP001371218"/>
    </source>
</evidence>
<keyword evidence="4" id="KW-0175">Coiled coil</keyword>
<dbReference type="CDD" id="cd11386">
    <property type="entry name" value="MCP_signal"/>
    <property type="match status" value="1"/>
</dbReference>
<dbReference type="Pfam" id="PF12729">
    <property type="entry name" value="4HB_MCP_1"/>
    <property type="match status" value="1"/>
</dbReference>
<keyword evidence="5" id="KW-1133">Transmembrane helix</keyword>
<keyword evidence="6" id="KW-0732">Signal</keyword>
<evidence type="ECO:0000256" key="3">
    <source>
        <dbReference type="PROSITE-ProRule" id="PRU00284"/>
    </source>
</evidence>
<dbReference type="RefSeq" id="WP_341428907.1">
    <property type="nucleotide sequence ID" value="NZ_JBBUTG010000029.1"/>
</dbReference>
<dbReference type="SUPFAM" id="SSF58104">
    <property type="entry name" value="Methyl-accepting chemotaxis protein (MCP) signaling domain"/>
    <property type="match status" value="1"/>
</dbReference>
<keyword evidence="1" id="KW-0488">Methylation</keyword>
<dbReference type="PANTHER" id="PTHR43531:SF14">
    <property type="entry name" value="METHYL-ACCEPTING CHEMOTAXIS PROTEIN I-RELATED"/>
    <property type="match status" value="1"/>
</dbReference>
<gene>
    <name evidence="8" type="ORF">AACH06_26920</name>
</gene>
<accession>A0ABU9BWW8</accession>
<dbReference type="Pfam" id="PF00015">
    <property type="entry name" value="MCPsignal"/>
    <property type="match status" value="1"/>
</dbReference>
<feature type="domain" description="Methyl-accepting transducer" evidence="7">
    <location>
        <begin position="275"/>
        <end position="504"/>
    </location>
</feature>
<dbReference type="EMBL" id="JBBUTG010000029">
    <property type="protein sequence ID" value="MEK8034478.1"/>
    <property type="molecule type" value="Genomic_DNA"/>
</dbReference>
<evidence type="ECO:0000256" key="4">
    <source>
        <dbReference type="SAM" id="Coils"/>
    </source>
</evidence>
<keyword evidence="5" id="KW-0472">Membrane</keyword>
<keyword evidence="5" id="KW-0812">Transmembrane</keyword>
<feature type="chain" id="PRO_5045413228" evidence="6">
    <location>
        <begin position="24"/>
        <end position="524"/>
    </location>
</feature>
<evidence type="ECO:0000259" key="7">
    <source>
        <dbReference type="PROSITE" id="PS50111"/>
    </source>
</evidence>
<dbReference type="SMART" id="SM00283">
    <property type="entry name" value="MA"/>
    <property type="match status" value="1"/>
</dbReference>
<dbReference type="PROSITE" id="PS50111">
    <property type="entry name" value="CHEMOTAXIS_TRANSDUC_2"/>
    <property type="match status" value="1"/>
</dbReference>
<evidence type="ECO:0000256" key="2">
    <source>
        <dbReference type="ARBA" id="ARBA00029447"/>
    </source>
</evidence>
<dbReference type="InterPro" id="IPR004090">
    <property type="entry name" value="Chemotax_Me-accpt_rcpt"/>
</dbReference>
<evidence type="ECO:0000256" key="1">
    <source>
        <dbReference type="ARBA" id="ARBA00022481"/>
    </source>
</evidence>
<evidence type="ECO:0000256" key="6">
    <source>
        <dbReference type="SAM" id="SignalP"/>
    </source>
</evidence>
<keyword evidence="3" id="KW-0807">Transducer</keyword>
<dbReference type="PRINTS" id="PR00260">
    <property type="entry name" value="CHEMTRNSDUCR"/>
</dbReference>
<comment type="caution">
    <text evidence="8">The sequence shown here is derived from an EMBL/GenBank/DDBJ whole genome shotgun (WGS) entry which is preliminary data.</text>
</comment>
<feature type="transmembrane region" description="Helical" evidence="5">
    <location>
        <begin position="193"/>
        <end position="214"/>
    </location>
</feature>
<proteinExistence type="inferred from homology"/>
<name>A0ABU9BWW8_9BURK</name>
<dbReference type="Proteomes" id="UP001371218">
    <property type="component" value="Unassembled WGS sequence"/>
</dbReference>
<feature type="coiled-coil region" evidence="4">
    <location>
        <begin position="279"/>
        <end position="314"/>
    </location>
</feature>
<protein>
    <submittedName>
        <fullName evidence="8">Methyl-accepting chemotaxis protein</fullName>
    </submittedName>
</protein>